<evidence type="ECO:0000313" key="2">
    <source>
        <dbReference type="EMBL" id="AUB39829.1"/>
    </source>
</evidence>
<proteinExistence type="predicted"/>
<dbReference type="Proteomes" id="UP000232003">
    <property type="component" value="Chromosome"/>
</dbReference>
<dbReference type="KEGG" id="nfl:COO91_05826"/>
<sequence>MNFDNIEDFGFDLKSFRNWCEYQSNMKSMPSSKIAFGRTHKWFGNEVILVHPAVIKKGHWDETVDRLGDYILPGWDCALLCHYRPGVGMKPHYDHSVFEPLVGLVNIGYATFRIGNQEHQLEDGQVIKFDSSILHELLPVVSERWSLSFRRIKPQFLRTYPTNNVCATKLKLIEN</sequence>
<evidence type="ECO:0000259" key="1">
    <source>
        <dbReference type="PROSITE" id="PS51471"/>
    </source>
</evidence>
<evidence type="ECO:0000313" key="3">
    <source>
        <dbReference type="Proteomes" id="UP000232003"/>
    </source>
</evidence>
<dbReference type="SUPFAM" id="SSF51197">
    <property type="entry name" value="Clavaminate synthase-like"/>
    <property type="match status" value="1"/>
</dbReference>
<dbReference type="PROSITE" id="PS51471">
    <property type="entry name" value="FE2OG_OXY"/>
    <property type="match status" value="1"/>
</dbReference>
<feature type="domain" description="Fe2OG dioxygenase" evidence="1">
    <location>
        <begin position="74"/>
        <end position="153"/>
    </location>
</feature>
<reference evidence="2 3" key="1">
    <citation type="submission" date="2017-11" db="EMBL/GenBank/DDBJ databases">
        <title>Complete genome of a free-living desiccation-tolerant cyanobacterium and its photosynthetic adaptation to extreme terrestrial habitat.</title>
        <authorList>
            <person name="Shang J."/>
        </authorList>
    </citation>
    <scope>NUCLEOTIDE SEQUENCE [LARGE SCALE GENOMIC DNA]</scope>
    <source>
        <strain evidence="2 3">CCNUN1</strain>
    </source>
</reference>
<dbReference type="EMBL" id="CP024785">
    <property type="protein sequence ID" value="AUB39829.1"/>
    <property type="molecule type" value="Genomic_DNA"/>
</dbReference>
<dbReference type="InterPro" id="IPR005123">
    <property type="entry name" value="Oxoglu/Fe-dep_dioxygenase_dom"/>
</dbReference>
<keyword evidence="3" id="KW-1185">Reference proteome</keyword>
<accession>A0A2K8SWI5</accession>
<dbReference type="RefSeq" id="WP_100900728.1">
    <property type="nucleotide sequence ID" value="NZ_CAWNNC010000001.1"/>
</dbReference>
<protein>
    <submittedName>
        <fullName evidence="2">Aspartyl/asparaginy/proline hydroxylase</fullName>
    </submittedName>
</protein>
<gene>
    <name evidence="2" type="ORF">COO91_05826</name>
</gene>
<dbReference type="AlphaFoldDB" id="A0A2K8SWI5"/>
<dbReference type="OrthoDB" id="490613at2"/>
<organism evidence="2 3">
    <name type="scientific">Nostoc flagelliforme CCNUN1</name>
    <dbReference type="NCBI Taxonomy" id="2038116"/>
    <lineage>
        <taxon>Bacteria</taxon>
        <taxon>Bacillati</taxon>
        <taxon>Cyanobacteriota</taxon>
        <taxon>Cyanophyceae</taxon>
        <taxon>Nostocales</taxon>
        <taxon>Nostocaceae</taxon>
        <taxon>Nostoc</taxon>
    </lineage>
</organism>
<name>A0A2K8SWI5_9NOSO</name>